<dbReference type="EMBL" id="DS022310">
    <property type="protein sequence ID" value="OAJ43559.1"/>
    <property type="molecule type" value="Genomic_DNA"/>
</dbReference>
<dbReference type="Proteomes" id="UP000077115">
    <property type="component" value="Unassembled WGS sequence"/>
</dbReference>
<sequence>MSRLKFRVNLTVFIEKMLYDEHIVPICMSLSSSKLFPCAIVTISHCLRYYSTPKKVLNLWIKHNKSTSAKIPIKNCIGIDDLADKVKQKFDTYCQVVVF</sequence>
<proteinExistence type="predicted"/>
<dbReference type="AlphaFoldDB" id="A0A177WTW8"/>
<name>A0A177WTW8_BATDL</name>
<reference evidence="1 2" key="2">
    <citation type="submission" date="2016-05" db="EMBL/GenBank/DDBJ databases">
        <title>Lineage-specific infection strategies underlie the spectrum of fungal disease in amphibians.</title>
        <authorList>
            <person name="Cuomo C.A."/>
            <person name="Farrer R.A."/>
            <person name="James T."/>
            <person name="Longcore J."/>
            <person name="Birren B."/>
        </authorList>
    </citation>
    <scope>NUCLEOTIDE SEQUENCE [LARGE SCALE GENOMIC DNA]</scope>
    <source>
        <strain evidence="1 2">JEL423</strain>
    </source>
</reference>
<dbReference type="VEuPathDB" id="FungiDB:BDEG_26909"/>
<protein>
    <submittedName>
        <fullName evidence="1">Uncharacterized protein</fullName>
    </submittedName>
</protein>
<reference evidence="1 2" key="1">
    <citation type="submission" date="2006-10" db="EMBL/GenBank/DDBJ databases">
        <title>The Genome Sequence of Batrachochytrium dendrobatidis JEL423.</title>
        <authorList>
            <consortium name="The Broad Institute Genome Sequencing Platform"/>
            <person name="Birren B."/>
            <person name="Lander E."/>
            <person name="Galagan J."/>
            <person name="Cuomo C."/>
            <person name="Devon K."/>
            <person name="Jaffe D."/>
            <person name="Butler J."/>
            <person name="Alvarez P."/>
            <person name="Gnerre S."/>
            <person name="Grabherr M."/>
            <person name="Kleber M."/>
            <person name="Mauceli E."/>
            <person name="Brockman W."/>
            <person name="Young S."/>
            <person name="LaButti K."/>
            <person name="Sykes S."/>
            <person name="DeCaprio D."/>
            <person name="Crawford M."/>
            <person name="Koehrsen M."/>
            <person name="Engels R."/>
            <person name="Montgomery P."/>
            <person name="Pearson M."/>
            <person name="Howarth C."/>
            <person name="Larson L."/>
            <person name="White J."/>
            <person name="O'Leary S."/>
            <person name="Kodira C."/>
            <person name="Zeng Q."/>
            <person name="Yandava C."/>
            <person name="Alvarado L."/>
            <person name="Longcore J."/>
            <person name="James T."/>
        </authorList>
    </citation>
    <scope>NUCLEOTIDE SEQUENCE [LARGE SCALE GENOMIC DNA]</scope>
    <source>
        <strain evidence="1 2">JEL423</strain>
    </source>
</reference>
<organism evidence="1 2">
    <name type="scientific">Batrachochytrium dendrobatidis (strain JEL423)</name>
    <dbReference type="NCBI Taxonomy" id="403673"/>
    <lineage>
        <taxon>Eukaryota</taxon>
        <taxon>Fungi</taxon>
        <taxon>Fungi incertae sedis</taxon>
        <taxon>Chytridiomycota</taxon>
        <taxon>Chytridiomycota incertae sedis</taxon>
        <taxon>Chytridiomycetes</taxon>
        <taxon>Rhizophydiales</taxon>
        <taxon>Rhizophydiales incertae sedis</taxon>
        <taxon>Batrachochytrium</taxon>
    </lineage>
</organism>
<gene>
    <name evidence="1" type="ORF">BDEG_26909</name>
</gene>
<accession>A0A177WTW8</accession>
<evidence type="ECO:0000313" key="1">
    <source>
        <dbReference type="EMBL" id="OAJ43559.1"/>
    </source>
</evidence>
<evidence type="ECO:0000313" key="2">
    <source>
        <dbReference type="Proteomes" id="UP000077115"/>
    </source>
</evidence>